<dbReference type="CDD" id="cd00383">
    <property type="entry name" value="trans_reg_C"/>
    <property type="match status" value="1"/>
</dbReference>
<dbReference type="PROSITE" id="PS51755">
    <property type="entry name" value="OMPR_PHOB"/>
    <property type="match status" value="1"/>
</dbReference>
<dbReference type="Pfam" id="PF00486">
    <property type="entry name" value="Trans_reg_C"/>
    <property type="match status" value="1"/>
</dbReference>
<dbReference type="AlphaFoldDB" id="A0A2Z4GG75"/>
<feature type="transmembrane region" description="Helical" evidence="3">
    <location>
        <begin position="144"/>
        <end position="162"/>
    </location>
</feature>
<evidence type="ECO:0000259" key="4">
    <source>
        <dbReference type="PROSITE" id="PS51755"/>
    </source>
</evidence>
<name>A0A2Z4GG75_9BACT</name>
<dbReference type="GO" id="GO:0000160">
    <property type="term" value="P:phosphorelay signal transduction system"/>
    <property type="evidence" value="ECO:0007669"/>
    <property type="project" value="InterPro"/>
</dbReference>
<keyword evidence="3" id="KW-0472">Membrane</keyword>
<keyword evidence="3" id="KW-0812">Transmembrane</keyword>
<keyword evidence="1 2" id="KW-0238">DNA-binding</keyword>
<dbReference type="GO" id="GO:0006355">
    <property type="term" value="P:regulation of DNA-templated transcription"/>
    <property type="evidence" value="ECO:0007669"/>
    <property type="project" value="InterPro"/>
</dbReference>
<sequence>MTKKVFAILLVFVLFSFNKSTDDKHLHIVLRAIGHDLLVQSNDSTSRVLPLEKLDEHTFQISFEHDFSFVTDTLINAVDRILSKEEITNPYQVMVRSCKTQKVIYAYEVSSDTEFLIPCTGVVNPKDCYQVQVTFLKDESPYKAWFPLLAIPFLGFFIFLLYRKKNSTLNENVIEVDNSQHIIKIGKESIQLSDQESKLFQLLSEADGQIVKREVLLYEIWEKDGTIVSSRSLDVLVSKLRKKITEVSNFQIKNVHGKGYKLI</sequence>
<accession>A0A2Z4GG75</accession>
<dbReference type="InterPro" id="IPR016032">
    <property type="entry name" value="Sig_transdc_resp-reg_C-effctor"/>
</dbReference>
<dbReference type="OrthoDB" id="7556122at2"/>
<evidence type="ECO:0000313" key="5">
    <source>
        <dbReference type="EMBL" id="AWW00261.1"/>
    </source>
</evidence>
<feature type="DNA-binding region" description="OmpR/PhoB-type" evidence="2">
    <location>
        <begin position="165"/>
        <end position="263"/>
    </location>
</feature>
<dbReference type="EMBL" id="CP029480">
    <property type="protein sequence ID" value="AWW00261.1"/>
    <property type="molecule type" value="Genomic_DNA"/>
</dbReference>
<dbReference type="RefSeq" id="WP_111373628.1">
    <property type="nucleotide sequence ID" value="NZ_CP029480.1"/>
</dbReference>
<gene>
    <name evidence="5" type="ORF">DJ013_19625</name>
</gene>
<protein>
    <recommendedName>
        <fullName evidence="4">OmpR/PhoB-type domain-containing protein</fullName>
    </recommendedName>
</protein>
<reference evidence="5 6" key="1">
    <citation type="submission" date="2018-05" db="EMBL/GenBank/DDBJ databases">
        <title>Complete genome sequence of Arcticibacterium luteifluviistationis SM1504T, a cytophagaceae bacterium isolated from Arctic surface seawater.</title>
        <authorList>
            <person name="Li Y."/>
            <person name="Qin Q.-L."/>
        </authorList>
    </citation>
    <scope>NUCLEOTIDE SEQUENCE [LARGE SCALE GENOMIC DNA]</scope>
    <source>
        <strain evidence="5 6">SM1504</strain>
    </source>
</reference>
<dbReference type="InterPro" id="IPR001867">
    <property type="entry name" value="OmpR/PhoB-type_DNA-bd"/>
</dbReference>
<keyword evidence="3" id="KW-1133">Transmembrane helix</keyword>
<dbReference type="GO" id="GO:0003677">
    <property type="term" value="F:DNA binding"/>
    <property type="evidence" value="ECO:0007669"/>
    <property type="project" value="UniProtKB-UniRule"/>
</dbReference>
<evidence type="ECO:0000256" key="1">
    <source>
        <dbReference type="ARBA" id="ARBA00023125"/>
    </source>
</evidence>
<dbReference type="SMART" id="SM00862">
    <property type="entry name" value="Trans_reg_C"/>
    <property type="match status" value="1"/>
</dbReference>
<feature type="domain" description="OmpR/PhoB-type" evidence="4">
    <location>
        <begin position="165"/>
        <end position="263"/>
    </location>
</feature>
<evidence type="ECO:0000313" key="6">
    <source>
        <dbReference type="Proteomes" id="UP000249873"/>
    </source>
</evidence>
<dbReference type="InterPro" id="IPR036388">
    <property type="entry name" value="WH-like_DNA-bd_sf"/>
</dbReference>
<evidence type="ECO:0000256" key="3">
    <source>
        <dbReference type="SAM" id="Phobius"/>
    </source>
</evidence>
<organism evidence="5 6">
    <name type="scientific">Arcticibacterium luteifluviistationis</name>
    <dbReference type="NCBI Taxonomy" id="1784714"/>
    <lineage>
        <taxon>Bacteria</taxon>
        <taxon>Pseudomonadati</taxon>
        <taxon>Bacteroidota</taxon>
        <taxon>Cytophagia</taxon>
        <taxon>Cytophagales</taxon>
        <taxon>Leadbetterellaceae</taxon>
        <taxon>Arcticibacterium</taxon>
    </lineage>
</organism>
<evidence type="ECO:0000256" key="2">
    <source>
        <dbReference type="PROSITE-ProRule" id="PRU01091"/>
    </source>
</evidence>
<dbReference type="SUPFAM" id="SSF46894">
    <property type="entry name" value="C-terminal effector domain of the bipartite response regulators"/>
    <property type="match status" value="1"/>
</dbReference>
<keyword evidence="6" id="KW-1185">Reference proteome</keyword>
<dbReference type="KEGG" id="als:DJ013_19625"/>
<proteinExistence type="predicted"/>
<dbReference type="Proteomes" id="UP000249873">
    <property type="component" value="Chromosome"/>
</dbReference>
<dbReference type="Gene3D" id="1.10.10.10">
    <property type="entry name" value="Winged helix-like DNA-binding domain superfamily/Winged helix DNA-binding domain"/>
    <property type="match status" value="1"/>
</dbReference>